<dbReference type="PATRIC" id="fig|1310697.3.peg.3004"/>
<protein>
    <submittedName>
        <fullName evidence="2">Glycosyl transferases group 1 family protein</fullName>
    </submittedName>
</protein>
<dbReference type="Proteomes" id="UP000027327">
    <property type="component" value="Unassembled WGS sequence"/>
</dbReference>
<proteinExistence type="predicted"/>
<organism evidence="2 3">
    <name type="scientific">Acinetobacter baumannii 21072</name>
    <dbReference type="NCBI Taxonomy" id="1310697"/>
    <lineage>
        <taxon>Bacteria</taxon>
        <taxon>Pseudomonadati</taxon>
        <taxon>Pseudomonadota</taxon>
        <taxon>Gammaproteobacteria</taxon>
        <taxon>Moraxellales</taxon>
        <taxon>Moraxellaceae</taxon>
        <taxon>Acinetobacter</taxon>
        <taxon>Acinetobacter calcoaceticus/baumannii complex</taxon>
    </lineage>
</organism>
<dbReference type="PANTHER" id="PTHR12526:SF630">
    <property type="entry name" value="GLYCOSYLTRANSFERASE"/>
    <property type="match status" value="1"/>
</dbReference>
<reference evidence="2 3" key="1">
    <citation type="submission" date="2014-04" db="EMBL/GenBank/DDBJ databases">
        <title>Comparative genomics and transcriptomics to identify genetic mechanisms underlying the emergence of carbapenem resistant Acinetobacter baumannii (CRAb).</title>
        <authorList>
            <person name="Harris A.D."/>
            <person name="Johnson K.J."/>
            <person name="George J."/>
            <person name="Nadendla S."/>
            <person name="Daugherty S.C."/>
            <person name="Parankush S."/>
            <person name="Sadzewicz L."/>
            <person name="Tallon L."/>
            <person name="Sengamalay N."/>
            <person name="Hazen T.H."/>
            <person name="Rasko D.A."/>
        </authorList>
    </citation>
    <scope>NUCLEOTIDE SEQUENCE [LARGE SCALE GENOMIC DNA]</scope>
    <source>
        <strain evidence="2 3">21072</strain>
    </source>
</reference>
<dbReference type="SUPFAM" id="SSF53756">
    <property type="entry name" value="UDP-Glycosyltransferase/glycogen phosphorylase"/>
    <property type="match status" value="1"/>
</dbReference>
<dbReference type="RefSeq" id="WP_000739370.1">
    <property type="nucleotide sequence ID" value="NZ_JMOD01000070.1"/>
</dbReference>
<dbReference type="Gene3D" id="3.40.50.2000">
    <property type="entry name" value="Glycogen Phosphorylase B"/>
    <property type="match status" value="2"/>
</dbReference>
<dbReference type="GO" id="GO:0016757">
    <property type="term" value="F:glycosyltransferase activity"/>
    <property type="evidence" value="ECO:0007669"/>
    <property type="project" value="InterPro"/>
</dbReference>
<dbReference type="AlphaFoldDB" id="A0A062IDI2"/>
<dbReference type="CDD" id="cd03811">
    <property type="entry name" value="GT4_GT28_WabH-like"/>
    <property type="match status" value="1"/>
</dbReference>
<name>A0A062IDI2_ACIBA</name>
<comment type="caution">
    <text evidence="2">The sequence shown here is derived from an EMBL/GenBank/DDBJ whole genome shotgun (WGS) entry which is preliminary data.</text>
</comment>
<dbReference type="PANTHER" id="PTHR12526">
    <property type="entry name" value="GLYCOSYLTRANSFERASE"/>
    <property type="match status" value="1"/>
</dbReference>
<gene>
    <name evidence="2" type="ORF">J596_3138</name>
</gene>
<evidence type="ECO:0000313" key="2">
    <source>
        <dbReference type="EMBL" id="KCY16901.1"/>
    </source>
</evidence>
<feature type="domain" description="Glycosyl transferase family 1" evidence="1">
    <location>
        <begin position="191"/>
        <end position="338"/>
    </location>
</feature>
<evidence type="ECO:0000259" key="1">
    <source>
        <dbReference type="Pfam" id="PF00534"/>
    </source>
</evidence>
<dbReference type="GO" id="GO:1901135">
    <property type="term" value="P:carbohydrate derivative metabolic process"/>
    <property type="evidence" value="ECO:0007669"/>
    <property type="project" value="UniProtKB-ARBA"/>
</dbReference>
<sequence>MKKNILFIVNSMRAGGAEKILSDLLERSDNYLNYNIDLLIFDNNGPFLSKIPTDKVTIYNFKKNDSKIKWWFFKKIYKYTGIKVFFKKRMDEIIKKHYDCIISFVEGIPVFLHSFLFNSGDLNVTWVHNDFVTNHWTQALYYGKDESYIYNRMDKIITVSNSALDSFNQIFKNKVEKKVIYNFVIKNNNQKISDTNIFTICTIGRLEIIKNFNCLIRALKIVKEQGYSFKCYIIGEGSERQNLVKYIDKYNLSSQVILTGFLMNPHEYLANSDLFISTSFSESFSLAIAEALVANKPIIASKTIGACELLENGRYGVLFDIDNEEQLANRIIEFMVHKGILAEYQLKSRERATIFEIESFVKQIQQVIK</sequence>
<keyword evidence="2" id="KW-0808">Transferase</keyword>
<evidence type="ECO:0000313" key="3">
    <source>
        <dbReference type="Proteomes" id="UP000027327"/>
    </source>
</evidence>
<dbReference type="InterPro" id="IPR001296">
    <property type="entry name" value="Glyco_trans_1"/>
</dbReference>
<dbReference type="Pfam" id="PF00534">
    <property type="entry name" value="Glycos_transf_1"/>
    <property type="match status" value="1"/>
</dbReference>
<dbReference type="EMBL" id="JMOD01000070">
    <property type="protein sequence ID" value="KCY16901.1"/>
    <property type="molecule type" value="Genomic_DNA"/>
</dbReference>
<accession>A0A062IDI2</accession>